<dbReference type="Proteomes" id="UP000800093">
    <property type="component" value="Unassembled WGS sequence"/>
</dbReference>
<accession>A0A9P4MYE9</accession>
<dbReference type="AlphaFoldDB" id="A0A9P4MYE9"/>
<organism evidence="2 3">
    <name type="scientific">Lojkania enalia</name>
    <dbReference type="NCBI Taxonomy" id="147567"/>
    <lineage>
        <taxon>Eukaryota</taxon>
        <taxon>Fungi</taxon>
        <taxon>Dikarya</taxon>
        <taxon>Ascomycota</taxon>
        <taxon>Pezizomycotina</taxon>
        <taxon>Dothideomycetes</taxon>
        <taxon>Pleosporomycetidae</taxon>
        <taxon>Pleosporales</taxon>
        <taxon>Pleosporales incertae sedis</taxon>
        <taxon>Lojkania</taxon>
    </lineage>
</organism>
<dbReference type="EMBL" id="ML986718">
    <property type="protein sequence ID" value="KAF2259167.1"/>
    <property type="molecule type" value="Genomic_DNA"/>
</dbReference>
<evidence type="ECO:0000313" key="3">
    <source>
        <dbReference type="Proteomes" id="UP000800093"/>
    </source>
</evidence>
<keyword evidence="3" id="KW-1185">Reference proteome</keyword>
<name>A0A9P4MYE9_9PLEO</name>
<feature type="compositionally biased region" description="Basic and acidic residues" evidence="1">
    <location>
        <begin position="241"/>
        <end position="254"/>
    </location>
</feature>
<comment type="caution">
    <text evidence="2">The sequence shown here is derived from an EMBL/GenBank/DDBJ whole genome shotgun (WGS) entry which is preliminary data.</text>
</comment>
<evidence type="ECO:0000256" key="1">
    <source>
        <dbReference type="SAM" id="MobiDB-lite"/>
    </source>
</evidence>
<reference evidence="3" key="1">
    <citation type="journal article" date="2020" name="Stud. Mycol.">
        <title>101 Dothideomycetes genomes: A test case for predicting lifestyles and emergence of pathogens.</title>
        <authorList>
            <person name="Haridas S."/>
            <person name="Albert R."/>
            <person name="Binder M."/>
            <person name="Bloem J."/>
            <person name="LaButti K."/>
            <person name="Salamov A."/>
            <person name="Andreopoulos B."/>
            <person name="Baker S."/>
            <person name="Barry K."/>
            <person name="Bills G."/>
            <person name="Bluhm B."/>
            <person name="Cannon C."/>
            <person name="Castanera R."/>
            <person name="Culley D."/>
            <person name="Daum C."/>
            <person name="Ezra D."/>
            <person name="Gonzalez J."/>
            <person name="Henrissat B."/>
            <person name="Kuo A."/>
            <person name="Liang C."/>
            <person name="Lipzen A."/>
            <person name="Lutzoni F."/>
            <person name="Magnuson J."/>
            <person name="Mondo S."/>
            <person name="Nolan M."/>
            <person name="Ohm R."/>
            <person name="Pangilinan J."/>
            <person name="Park H.-J."/>
            <person name="Ramirez L."/>
            <person name="Alfaro M."/>
            <person name="Sun H."/>
            <person name="Tritt A."/>
            <person name="Yoshinaga Y."/>
            <person name="Zwiers L.-H."/>
            <person name="Turgeon B."/>
            <person name="Goodwin S."/>
            <person name="Spatafora J."/>
            <person name="Crous P."/>
            <person name="Grigoriev I."/>
        </authorList>
    </citation>
    <scope>NUCLEOTIDE SEQUENCE [LARGE SCALE GENOMIC DNA]</scope>
    <source>
        <strain evidence="3">CBS 304.66</strain>
    </source>
</reference>
<sequence>MIPQSRLISAVRQQSSVLQANSTRGRSRAYGTSQEYWDSRKDVRCCAGQVICRSRLQTDARYSGRRWQMQMGGEHAQWNVWLSQSLSGKTVAAIRLYCDAYKARCATVPAPQQSKTVSEAAGGADDEVGWKAPVAGCRVLARIRMGRQQGPFCVHSRQLSGADARPVRLWAGGDGYVCRDGSDGLLCSMGAGGWQWREFNLARHEWAASRGGWGVRLLSGRITMGALDASQRGTLSGLKAVPERQDPRLKLPRPEKRRRPPPAQALLKDPEVAPRSIRAPQ</sequence>
<gene>
    <name evidence="2" type="ORF">CC78DRAFT_548523</name>
</gene>
<feature type="region of interest" description="Disordered" evidence="1">
    <location>
        <begin position="233"/>
        <end position="281"/>
    </location>
</feature>
<evidence type="ECO:0000313" key="2">
    <source>
        <dbReference type="EMBL" id="KAF2259167.1"/>
    </source>
</evidence>
<protein>
    <submittedName>
        <fullName evidence="2">Uncharacterized protein</fullName>
    </submittedName>
</protein>
<proteinExistence type="predicted"/>